<dbReference type="InterPro" id="IPR019885">
    <property type="entry name" value="Tscrpt_reg_HTH_AsnC-type_CS"/>
</dbReference>
<protein>
    <submittedName>
        <fullName evidence="6">HTH-type transcriptional regulator LrpC</fullName>
    </submittedName>
</protein>
<feature type="domain" description="HTH asnC-type" evidence="5">
    <location>
        <begin position="54"/>
        <end position="115"/>
    </location>
</feature>
<evidence type="ECO:0000256" key="4">
    <source>
        <dbReference type="SAM" id="MobiDB-lite"/>
    </source>
</evidence>
<dbReference type="InterPro" id="IPR036390">
    <property type="entry name" value="WH_DNA-bd_sf"/>
</dbReference>
<reference evidence="6 7" key="1">
    <citation type="submission" date="2015-02" db="EMBL/GenBank/DDBJ databases">
        <title>Draft genome sequences of ten Microbacterium spp. with emphasis on heavy metal contaminated environments.</title>
        <authorList>
            <person name="Corretto E."/>
        </authorList>
    </citation>
    <scope>NUCLEOTIDE SEQUENCE [LARGE SCALE GENOMIC DNA]</scope>
    <source>
        <strain evidence="6 7">BEL163</strain>
    </source>
</reference>
<organism evidence="6 7">
    <name type="scientific">Microbacterium oxydans</name>
    <dbReference type="NCBI Taxonomy" id="82380"/>
    <lineage>
        <taxon>Bacteria</taxon>
        <taxon>Bacillati</taxon>
        <taxon>Actinomycetota</taxon>
        <taxon>Actinomycetes</taxon>
        <taxon>Micrococcales</taxon>
        <taxon>Microbacteriaceae</taxon>
        <taxon>Microbacterium</taxon>
    </lineage>
</organism>
<dbReference type="PATRIC" id="fig|82380.10.peg.480"/>
<evidence type="ECO:0000256" key="2">
    <source>
        <dbReference type="ARBA" id="ARBA00023125"/>
    </source>
</evidence>
<dbReference type="SUPFAM" id="SSF54909">
    <property type="entry name" value="Dimeric alpha+beta barrel"/>
    <property type="match status" value="1"/>
</dbReference>
<sequence length="231" mass="25032">MWTTVDQIRIICDDVSSKSGSPRHALSRTSIVGNNMSSKNAEESKHSGRSAAPLDETAYRILEVLRDNGRVSIAALADKVGISRANAYTRVESLVHDGVITGFSARVDQAKAGLSIGALVFVTVMPQAWASFRERVTEMPDVEWCAITTGEHDAMLLIRAVDVSGVHEFSTGVIAQLPEVRTVVSVVVLDEVIRRPYLLPGDLPERSSVTAPLGMTRWTPASPGRDTLPPR</sequence>
<dbReference type="Proteomes" id="UP000033725">
    <property type="component" value="Unassembled WGS sequence"/>
</dbReference>
<feature type="compositionally biased region" description="Polar residues" evidence="4">
    <location>
        <begin position="27"/>
        <end position="39"/>
    </location>
</feature>
<dbReference type="PANTHER" id="PTHR30154">
    <property type="entry name" value="LEUCINE-RESPONSIVE REGULATORY PROTEIN"/>
    <property type="match status" value="1"/>
</dbReference>
<dbReference type="InterPro" id="IPR036388">
    <property type="entry name" value="WH-like_DNA-bd_sf"/>
</dbReference>
<dbReference type="Gene3D" id="1.10.10.10">
    <property type="entry name" value="Winged helix-like DNA-binding domain superfamily/Winged helix DNA-binding domain"/>
    <property type="match status" value="1"/>
</dbReference>
<dbReference type="InterPro" id="IPR011991">
    <property type="entry name" value="ArsR-like_HTH"/>
</dbReference>
<dbReference type="Pfam" id="PF13412">
    <property type="entry name" value="HTH_24"/>
    <property type="match status" value="1"/>
</dbReference>
<evidence type="ECO:0000259" key="5">
    <source>
        <dbReference type="PROSITE" id="PS50956"/>
    </source>
</evidence>
<evidence type="ECO:0000256" key="3">
    <source>
        <dbReference type="ARBA" id="ARBA00023163"/>
    </source>
</evidence>
<dbReference type="Pfam" id="PF01037">
    <property type="entry name" value="AsnC_trans_reg"/>
    <property type="match status" value="1"/>
</dbReference>
<dbReference type="SMART" id="SM00344">
    <property type="entry name" value="HTH_ASNC"/>
    <property type="match status" value="1"/>
</dbReference>
<dbReference type="PROSITE" id="PS00519">
    <property type="entry name" value="HTH_ASNC_1"/>
    <property type="match status" value="1"/>
</dbReference>
<keyword evidence="2" id="KW-0238">DNA-binding</keyword>
<evidence type="ECO:0000313" key="6">
    <source>
        <dbReference type="EMBL" id="KJL25690.1"/>
    </source>
</evidence>
<comment type="caution">
    <text evidence="6">The sequence shown here is derived from an EMBL/GenBank/DDBJ whole genome shotgun (WGS) entry which is preliminary data.</text>
</comment>
<accession>A0A0F0L023</accession>
<dbReference type="CDD" id="cd00090">
    <property type="entry name" value="HTH_ARSR"/>
    <property type="match status" value="1"/>
</dbReference>
<dbReference type="InterPro" id="IPR019888">
    <property type="entry name" value="Tscrpt_reg_AsnC-like"/>
</dbReference>
<dbReference type="GO" id="GO:0043200">
    <property type="term" value="P:response to amino acid"/>
    <property type="evidence" value="ECO:0007669"/>
    <property type="project" value="TreeGrafter"/>
</dbReference>
<evidence type="ECO:0000256" key="1">
    <source>
        <dbReference type="ARBA" id="ARBA00023015"/>
    </source>
</evidence>
<dbReference type="PRINTS" id="PR00033">
    <property type="entry name" value="HTHASNC"/>
</dbReference>
<keyword evidence="1" id="KW-0805">Transcription regulation</keyword>
<evidence type="ECO:0000313" key="7">
    <source>
        <dbReference type="Proteomes" id="UP000033725"/>
    </source>
</evidence>
<keyword evidence="3" id="KW-0804">Transcription</keyword>
<gene>
    <name evidence="6" type="primary">lrpC_2</name>
    <name evidence="6" type="ORF">RN51_00484</name>
</gene>
<dbReference type="SUPFAM" id="SSF46785">
    <property type="entry name" value="Winged helix' DNA-binding domain"/>
    <property type="match status" value="1"/>
</dbReference>
<dbReference type="InterPro" id="IPR000485">
    <property type="entry name" value="AsnC-type_HTH_dom"/>
</dbReference>
<dbReference type="InterPro" id="IPR019887">
    <property type="entry name" value="Tscrpt_reg_AsnC/Lrp_C"/>
</dbReference>
<dbReference type="AlphaFoldDB" id="A0A0F0L023"/>
<dbReference type="EMBL" id="JYIV01000015">
    <property type="protein sequence ID" value="KJL25690.1"/>
    <property type="molecule type" value="Genomic_DNA"/>
</dbReference>
<feature type="region of interest" description="Disordered" evidence="4">
    <location>
        <begin position="16"/>
        <end position="50"/>
    </location>
</feature>
<name>A0A0F0L023_9MICO</name>
<dbReference type="PANTHER" id="PTHR30154:SF34">
    <property type="entry name" value="TRANSCRIPTIONAL REGULATOR AZLB"/>
    <property type="match status" value="1"/>
</dbReference>
<dbReference type="GO" id="GO:0043565">
    <property type="term" value="F:sequence-specific DNA binding"/>
    <property type="evidence" value="ECO:0007669"/>
    <property type="project" value="InterPro"/>
</dbReference>
<dbReference type="GO" id="GO:0005829">
    <property type="term" value="C:cytosol"/>
    <property type="evidence" value="ECO:0007669"/>
    <property type="project" value="TreeGrafter"/>
</dbReference>
<dbReference type="PROSITE" id="PS50956">
    <property type="entry name" value="HTH_ASNC_2"/>
    <property type="match status" value="1"/>
</dbReference>
<dbReference type="InterPro" id="IPR011008">
    <property type="entry name" value="Dimeric_a/b-barrel"/>
</dbReference>
<dbReference type="Gene3D" id="3.30.70.920">
    <property type="match status" value="1"/>
</dbReference>
<proteinExistence type="predicted"/>